<dbReference type="GO" id="GO:0003924">
    <property type="term" value="F:GTPase activity"/>
    <property type="evidence" value="ECO:0007669"/>
    <property type="project" value="UniProtKB-UniRule"/>
</dbReference>
<keyword evidence="5 8" id="KW-0694">RNA-binding</keyword>
<dbReference type="AlphaFoldDB" id="A0A1D7ZZA2"/>
<feature type="region of interest" description="G1" evidence="9">
    <location>
        <begin position="21"/>
        <end position="28"/>
    </location>
</feature>
<feature type="domain" description="KH type-2" evidence="11">
    <location>
        <begin position="211"/>
        <end position="288"/>
    </location>
</feature>
<evidence type="ECO:0000256" key="4">
    <source>
        <dbReference type="ARBA" id="ARBA00022741"/>
    </source>
</evidence>
<dbReference type="Gene3D" id="3.30.300.20">
    <property type="match status" value="1"/>
</dbReference>
<comment type="subunit">
    <text evidence="8">Monomer.</text>
</comment>
<dbReference type="Proteomes" id="UP000094714">
    <property type="component" value="Chromosome"/>
</dbReference>
<evidence type="ECO:0000313" key="13">
    <source>
        <dbReference type="EMBL" id="AOR75160.1"/>
    </source>
</evidence>
<dbReference type="SUPFAM" id="SSF54814">
    <property type="entry name" value="Prokaryotic type KH domain (KH-domain type II)"/>
    <property type="match status" value="1"/>
</dbReference>
<gene>
    <name evidence="8" type="primary">era</name>
    <name evidence="13" type="ORF">LACFE_CDS1717</name>
</gene>
<keyword evidence="8" id="KW-0963">Cytoplasm</keyword>
<dbReference type="InterPro" id="IPR027417">
    <property type="entry name" value="P-loop_NTPase"/>
</dbReference>
<dbReference type="Gene3D" id="3.40.50.300">
    <property type="entry name" value="P-loop containing nucleotide triphosphate hydrolases"/>
    <property type="match status" value="1"/>
</dbReference>
<dbReference type="HAMAP" id="MF_00367">
    <property type="entry name" value="GTPase_Era"/>
    <property type="match status" value="1"/>
</dbReference>
<dbReference type="InterPro" id="IPR009019">
    <property type="entry name" value="KH_sf_prok-type"/>
</dbReference>
<feature type="region of interest" description="G4" evidence="9">
    <location>
        <begin position="130"/>
        <end position="133"/>
    </location>
</feature>
<evidence type="ECO:0000259" key="12">
    <source>
        <dbReference type="PROSITE" id="PS51713"/>
    </source>
</evidence>
<evidence type="ECO:0000256" key="3">
    <source>
        <dbReference type="ARBA" id="ARBA00022517"/>
    </source>
</evidence>
<feature type="binding site" evidence="8">
    <location>
        <begin position="130"/>
        <end position="133"/>
    </location>
    <ligand>
        <name>GTP</name>
        <dbReference type="ChEBI" id="CHEBI:37565"/>
    </ligand>
</feature>
<dbReference type="PANTHER" id="PTHR42698:SF1">
    <property type="entry name" value="GTPASE ERA, MITOCHONDRIAL"/>
    <property type="match status" value="1"/>
</dbReference>
<dbReference type="PROSITE" id="PS50823">
    <property type="entry name" value="KH_TYPE_2"/>
    <property type="match status" value="1"/>
</dbReference>
<proteinExistence type="inferred from homology"/>
<dbReference type="CDD" id="cd22534">
    <property type="entry name" value="KH-II_Era"/>
    <property type="match status" value="1"/>
</dbReference>
<dbReference type="PRINTS" id="PR00326">
    <property type="entry name" value="GTP1OBG"/>
</dbReference>
<dbReference type="FunFam" id="3.30.300.20:FF:000003">
    <property type="entry name" value="GTPase Era"/>
    <property type="match status" value="1"/>
</dbReference>
<feature type="region of interest" description="G3" evidence="9">
    <location>
        <begin position="68"/>
        <end position="71"/>
    </location>
</feature>
<dbReference type="Pfam" id="PF01926">
    <property type="entry name" value="MMR_HSR1"/>
    <property type="match status" value="1"/>
</dbReference>
<evidence type="ECO:0000256" key="2">
    <source>
        <dbReference type="ARBA" id="ARBA00020484"/>
    </source>
</evidence>
<dbReference type="GO" id="GO:0070181">
    <property type="term" value="F:small ribosomal subunit rRNA binding"/>
    <property type="evidence" value="ECO:0007669"/>
    <property type="project" value="UniProtKB-UniRule"/>
</dbReference>
<evidence type="ECO:0000256" key="1">
    <source>
        <dbReference type="ARBA" id="ARBA00007921"/>
    </source>
</evidence>
<keyword evidence="3 8" id="KW-0690">Ribosome biogenesis</keyword>
<evidence type="ECO:0000313" key="14">
    <source>
        <dbReference type="Proteomes" id="UP000094714"/>
    </source>
</evidence>
<dbReference type="InterPro" id="IPR004044">
    <property type="entry name" value="KH_dom_type_2"/>
</dbReference>
<dbReference type="SUPFAM" id="SSF52540">
    <property type="entry name" value="P-loop containing nucleoside triphosphate hydrolases"/>
    <property type="match status" value="1"/>
</dbReference>
<protein>
    <recommendedName>
        <fullName evidence="2 8">GTPase Era</fullName>
    </recommendedName>
</protein>
<dbReference type="PROSITE" id="PS51713">
    <property type="entry name" value="G_ERA"/>
    <property type="match status" value="1"/>
</dbReference>
<dbReference type="InterPro" id="IPR005662">
    <property type="entry name" value="GTPase_Era-like"/>
</dbReference>
<dbReference type="PANTHER" id="PTHR42698">
    <property type="entry name" value="GTPASE ERA"/>
    <property type="match status" value="1"/>
</dbReference>
<comment type="similarity">
    <text evidence="1 8 9 10">Belongs to the TRAFAC class TrmE-Era-EngA-EngB-Septin-like GTPase superfamily. Era GTPase family.</text>
</comment>
<dbReference type="Pfam" id="PF07650">
    <property type="entry name" value="KH_2"/>
    <property type="match status" value="1"/>
</dbReference>
<comment type="subcellular location">
    <subcellularLocation>
        <location evidence="8">Cytoplasm</location>
    </subcellularLocation>
    <subcellularLocation>
        <location evidence="8">Cell membrane</location>
        <topology evidence="8">Peripheral membrane protein</topology>
    </subcellularLocation>
</comment>
<dbReference type="InterPro" id="IPR005225">
    <property type="entry name" value="Small_GTP-bd"/>
</dbReference>
<dbReference type="GO" id="GO:0005886">
    <property type="term" value="C:plasma membrane"/>
    <property type="evidence" value="ECO:0007669"/>
    <property type="project" value="UniProtKB-SubCell"/>
</dbReference>
<evidence type="ECO:0000256" key="9">
    <source>
        <dbReference type="PROSITE-ProRule" id="PRU01050"/>
    </source>
</evidence>
<evidence type="ECO:0000256" key="5">
    <source>
        <dbReference type="ARBA" id="ARBA00022884"/>
    </source>
</evidence>
<evidence type="ECO:0000256" key="7">
    <source>
        <dbReference type="ARBA" id="ARBA00023136"/>
    </source>
</evidence>
<dbReference type="GO" id="GO:0005525">
    <property type="term" value="F:GTP binding"/>
    <property type="evidence" value="ECO:0007669"/>
    <property type="project" value="UniProtKB-UniRule"/>
</dbReference>
<dbReference type="NCBIfam" id="NF000908">
    <property type="entry name" value="PRK00089.1"/>
    <property type="match status" value="1"/>
</dbReference>
<sequence>MRNEDQMDNPNYKSGFVALIGRPNVGKSTLLNYMVGQKVAIMSNVAQTTRNKIQGIYTSDEAQIVFIDTPGIHKPQTRLGDFMERSALSALDEVDAILFVVPANEKRGAGDNFIIERLKKVQQPIYLVVNKIDQVNPNDLPDIIAQYEGALPFKKVVPVSALQGNNVNTLINDLVDQLPTGPQYYPADQVSDHPERFVIAEMIREKVFLNTREEVPHSVAIDVTSIQREDDETIHVSANIIVERPGQKGIIIGKGGSMLKKIGTAARQDIQALLGDKVFLQLWVKVVPGWRDKSAMLKDYGYRQTDY</sequence>
<keyword evidence="7 8" id="KW-0472">Membrane</keyword>
<dbReference type="GO" id="GO:0000028">
    <property type="term" value="P:ribosomal small subunit assembly"/>
    <property type="evidence" value="ECO:0007669"/>
    <property type="project" value="TreeGrafter"/>
</dbReference>
<keyword evidence="6 8" id="KW-0342">GTP-binding</keyword>
<keyword evidence="8" id="KW-1003">Cell membrane</keyword>
<dbReference type="InterPro" id="IPR006073">
    <property type="entry name" value="GTP-bd"/>
</dbReference>
<dbReference type="GO" id="GO:0005829">
    <property type="term" value="C:cytosol"/>
    <property type="evidence" value="ECO:0007669"/>
    <property type="project" value="TreeGrafter"/>
</dbReference>
<dbReference type="EMBL" id="CP017151">
    <property type="protein sequence ID" value="AOR75160.1"/>
    <property type="molecule type" value="Genomic_DNA"/>
</dbReference>
<dbReference type="CDD" id="cd04163">
    <property type="entry name" value="Era"/>
    <property type="match status" value="1"/>
</dbReference>
<evidence type="ECO:0000256" key="6">
    <source>
        <dbReference type="ARBA" id="ARBA00023134"/>
    </source>
</evidence>
<reference evidence="13 14" key="1">
    <citation type="submission" date="2016-09" db="EMBL/GenBank/DDBJ databases">
        <title>Genome Sequence of the Lactobacillus fermentum strain NCC2970 (CNCM I-5068).</title>
        <authorList>
            <person name="Barretto C."/>
            <person name="Ngom-Bru C."/>
            <person name="Genevaz A."/>
            <person name="Fournier C."/>
            <person name="Moine D."/>
            <person name="Kassam M."/>
            <person name="Iltis A."/>
            <person name="Sagory-Zalkind P."/>
            <person name="Faucherand G."/>
            <person name="Descombes P."/>
            <person name="Duboux S."/>
        </authorList>
    </citation>
    <scope>NUCLEOTIDE SEQUENCE [LARGE SCALE GENOMIC DNA]</scope>
    <source>
        <strain evidence="13 14">NCC2970</strain>
    </source>
</reference>
<feature type="binding site" evidence="8">
    <location>
        <begin position="21"/>
        <end position="28"/>
    </location>
    <ligand>
        <name>GTP</name>
        <dbReference type="ChEBI" id="CHEBI:37565"/>
    </ligand>
</feature>
<dbReference type="InterPro" id="IPR030388">
    <property type="entry name" value="G_ERA_dom"/>
</dbReference>
<comment type="function">
    <text evidence="8">An essential GTPase that binds both GDP and GTP, with rapid nucleotide exchange. Plays a role in 16S rRNA processing and 30S ribosomal subunit biogenesis and possibly also in cell cycle regulation and energy metabolism.</text>
</comment>
<dbReference type="NCBIfam" id="TIGR00436">
    <property type="entry name" value="era"/>
    <property type="match status" value="1"/>
</dbReference>
<evidence type="ECO:0000256" key="8">
    <source>
        <dbReference type="HAMAP-Rule" id="MF_00367"/>
    </source>
</evidence>
<dbReference type="FunFam" id="3.40.50.300:FF:000094">
    <property type="entry name" value="GTPase Era"/>
    <property type="match status" value="1"/>
</dbReference>
<keyword evidence="8" id="KW-0699">rRNA-binding</keyword>
<feature type="domain" description="Era-type G" evidence="12">
    <location>
        <begin position="13"/>
        <end position="180"/>
    </location>
</feature>
<dbReference type="InterPro" id="IPR015946">
    <property type="entry name" value="KH_dom-like_a/b"/>
</dbReference>
<dbReference type="NCBIfam" id="TIGR00231">
    <property type="entry name" value="small_GTP"/>
    <property type="match status" value="1"/>
</dbReference>
<evidence type="ECO:0000256" key="10">
    <source>
        <dbReference type="RuleBase" id="RU003761"/>
    </source>
</evidence>
<dbReference type="PATRIC" id="fig|1613.112.peg.1802"/>
<feature type="region of interest" description="G2" evidence="9">
    <location>
        <begin position="47"/>
        <end position="51"/>
    </location>
</feature>
<organism evidence="13 14">
    <name type="scientific">Limosilactobacillus fermentum</name>
    <name type="common">Lactobacillus fermentum</name>
    <dbReference type="NCBI Taxonomy" id="1613"/>
    <lineage>
        <taxon>Bacteria</taxon>
        <taxon>Bacillati</taxon>
        <taxon>Bacillota</taxon>
        <taxon>Bacilli</taxon>
        <taxon>Lactobacillales</taxon>
        <taxon>Lactobacillaceae</taxon>
        <taxon>Limosilactobacillus</taxon>
    </lineage>
</organism>
<accession>A0A1D7ZZA2</accession>
<name>A0A1D7ZZA2_LIMFE</name>
<keyword evidence="4 8" id="KW-0547">Nucleotide-binding</keyword>
<feature type="binding site" evidence="8">
    <location>
        <begin position="68"/>
        <end position="72"/>
    </location>
    <ligand>
        <name>GTP</name>
        <dbReference type="ChEBI" id="CHEBI:37565"/>
    </ligand>
</feature>
<feature type="region of interest" description="G5" evidence="9">
    <location>
        <begin position="159"/>
        <end position="161"/>
    </location>
</feature>
<evidence type="ECO:0000259" key="11">
    <source>
        <dbReference type="PROSITE" id="PS50823"/>
    </source>
</evidence>
<dbReference type="GO" id="GO:0043024">
    <property type="term" value="F:ribosomal small subunit binding"/>
    <property type="evidence" value="ECO:0007669"/>
    <property type="project" value="TreeGrafter"/>
</dbReference>